<dbReference type="RefSeq" id="WP_066674858.1">
    <property type="nucleotide sequence ID" value="NZ_CABMIZ010000006.1"/>
</dbReference>
<evidence type="ECO:0000313" key="7">
    <source>
        <dbReference type="Proteomes" id="UP000280586"/>
    </source>
</evidence>
<dbReference type="GeneID" id="303560715"/>
<dbReference type="PROSITE" id="PS50106">
    <property type="entry name" value="PDZ"/>
    <property type="match status" value="1"/>
</dbReference>
<dbReference type="GO" id="GO:0004252">
    <property type="term" value="F:serine-type endopeptidase activity"/>
    <property type="evidence" value="ECO:0007669"/>
    <property type="project" value="InterPro"/>
</dbReference>
<evidence type="ECO:0000259" key="4">
    <source>
        <dbReference type="PROSITE" id="PS50106"/>
    </source>
</evidence>
<sequence>MFNNKYNCKNEDNNSSKNDSTINFKMKKANTRCKLGKGLVIFLVLLILLILTVSNVSLIRKYNKIMEQRNKINLKVGSEVFEYDKITHQISESIVAISNEESKLTKNSYFEPNLTGVILSEEGTILTNYSKIKDFRDIYVKLPSSGSMPIKASLVGISEDVDVAIIKIYYKGKLSPIKIANEDEVIEGQEIAVLSNSIGNEYIERVIPGIITSTHQTIKDKSDREHRLLEISSLINENNTGGAICNSKGELIGLASVDITNKKNKQGLYYAIDLRELQKISQVTDVFKSKLGISGGLIEDPKSRLKGFYVENVKESGVAYNAGIRATDIIIQLDGVDILTVNDLSNIMINKKAGEKVLCKIVNNGNIKELELLIQ</sequence>
<dbReference type="Pfam" id="PF13365">
    <property type="entry name" value="Trypsin_2"/>
    <property type="match status" value="1"/>
</dbReference>
<dbReference type="InterPro" id="IPR001940">
    <property type="entry name" value="Peptidase_S1C"/>
</dbReference>
<proteinExistence type="predicted"/>
<reference evidence="5 7" key="1">
    <citation type="submission" date="2017-09" db="EMBL/GenBank/DDBJ databases">
        <authorList>
            <person name="Thomas P."/>
            <person name="Seyboldt C."/>
        </authorList>
    </citation>
    <scope>NUCLEOTIDE SEQUENCE [LARGE SCALE GENOMIC DNA]</scope>
    <source>
        <strain evidence="5 7">DSM 7534</strain>
    </source>
</reference>
<dbReference type="OrthoDB" id="9758917at2"/>
<dbReference type="SUPFAM" id="SSF50494">
    <property type="entry name" value="Trypsin-like serine proteases"/>
    <property type="match status" value="1"/>
</dbReference>
<accession>A0A9N7JKR6</accession>
<keyword evidence="3" id="KW-0472">Membrane</keyword>
<dbReference type="KEGG" id="csep:CP523_08515"/>
<dbReference type="EMBL" id="CP099799">
    <property type="protein sequence ID" value="USS01061.1"/>
    <property type="molecule type" value="Genomic_DNA"/>
</dbReference>
<dbReference type="GO" id="GO:0006508">
    <property type="term" value="P:proteolysis"/>
    <property type="evidence" value="ECO:0007669"/>
    <property type="project" value="UniProtKB-KW"/>
</dbReference>
<evidence type="ECO:0000256" key="1">
    <source>
        <dbReference type="ARBA" id="ARBA00022670"/>
    </source>
</evidence>
<evidence type="ECO:0000256" key="2">
    <source>
        <dbReference type="ARBA" id="ARBA00022801"/>
    </source>
</evidence>
<protein>
    <submittedName>
        <fullName evidence="5 6">Serine protease</fullName>
    </submittedName>
</protein>
<dbReference type="EMBL" id="CP023671">
    <property type="protein sequence ID" value="AYE34468.1"/>
    <property type="molecule type" value="Genomic_DNA"/>
</dbReference>
<keyword evidence="1 5" id="KW-0645">Protease</keyword>
<dbReference type="Proteomes" id="UP000280586">
    <property type="component" value="Chromosome"/>
</dbReference>
<dbReference type="SMART" id="SM00228">
    <property type="entry name" value="PDZ"/>
    <property type="match status" value="1"/>
</dbReference>
<gene>
    <name evidence="5" type="ORF">CP523_08515</name>
    <name evidence="6" type="ORF">NH397_00850</name>
</gene>
<keyword evidence="2" id="KW-0378">Hydrolase</keyword>
<dbReference type="Pfam" id="PF13180">
    <property type="entry name" value="PDZ_2"/>
    <property type="match status" value="1"/>
</dbReference>
<dbReference type="PANTHER" id="PTHR43343">
    <property type="entry name" value="PEPTIDASE S12"/>
    <property type="match status" value="1"/>
</dbReference>
<keyword evidence="3" id="KW-0812">Transmembrane</keyword>
<dbReference type="Proteomes" id="UP001055437">
    <property type="component" value="Chromosome"/>
</dbReference>
<feature type="transmembrane region" description="Helical" evidence="3">
    <location>
        <begin position="39"/>
        <end position="59"/>
    </location>
</feature>
<evidence type="ECO:0000313" key="5">
    <source>
        <dbReference type="EMBL" id="AYE34468.1"/>
    </source>
</evidence>
<dbReference type="InterPro" id="IPR001478">
    <property type="entry name" value="PDZ"/>
</dbReference>
<dbReference type="PANTHER" id="PTHR43343:SF3">
    <property type="entry name" value="PROTEASE DO-LIKE 8, CHLOROPLASTIC"/>
    <property type="match status" value="1"/>
</dbReference>
<dbReference type="AlphaFoldDB" id="A0A9N7JKR6"/>
<dbReference type="InterPro" id="IPR009003">
    <property type="entry name" value="Peptidase_S1_PA"/>
</dbReference>
<evidence type="ECO:0000313" key="6">
    <source>
        <dbReference type="EMBL" id="USS01061.1"/>
    </source>
</evidence>
<name>A0A9N7JKR6_CLOSE</name>
<dbReference type="PRINTS" id="PR00834">
    <property type="entry name" value="PROTEASES2C"/>
</dbReference>
<dbReference type="SUPFAM" id="SSF50156">
    <property type="entry name" value="PDZ domain-like"/>
    <property type="match status" value="1"/>
</dbReference>
<organism evidence="5 7">
    <name type="scientific">Clostridium septicum</name>
    <dbReference type="NCBI Taxonomy" id="1504"/>
    <lineage>
        <taxon>Bacteria</taxon>
        <taxon>Bacillati</taxon>
        <taxon>Bacillota</taxon>
        <taxon>Clostridia</taxon>
        <taxon>Eubacteriales</taxon>
        <taxon>Clostridiaceae</taxon>
        <taxon>Clostridium</taxon>
    </lineage>
</organism>
<evidence type="ECO:0000256" key="3">
    <source>
        <dbReference type="SAM" id="Phobius"/>
    </source>
</evidence>
<evidence type="ECO:0000313" key="8">
    <source>
        <dbReference type="Proteomes" id="UP001055437"/>
    </source>
</evidence>
<keyword evidence="3" id="KW-1133">Transmembrane helix</keyword>
<dbReference type="InterPro" id="IPR051201">
    <property type="entry name" value="Chloro_Bact_Ser_Proteases"/>
</dbReference>
<reference evidence="6" key="2">
    <citation type="submission" date="2022-06" db="EMBL/GenBank/DDBJ databases">
        <authorList>
            <person name="Holder M.E."/>
            <person name="Ajami N.J."/>
            <person name="Petrosino J.F."/>
        </authorList>
    </citation>
    <scope>NUCLEOTIDE SEQUENCE</scope>
    <source>
        <strain evidence="6">RMA 8861</strain>
    </source>
</reference>
<keyword evidence="8" id="KW-1185">Reference proteome</keyword>
<feature type="domain" description="PDZ" evidence="4">
    <location>
        <begin position="274"/>
        <end position="365"/>
    </location>
</feature>
<dbReference type="Gene3D" id="2.30.42.10">
    <property type="match status" value="1"/>
</dbReference>
<dbReference type="InterPro" id="IPR036034">
    <property type="entry name" value="PDZ_sf"/>
</dbReference>
<dbReference type="Gene3D" id="2.40.10.120">
    <property type="match status" value="1"/>
</dbReference>